<feature type="domain" description="ATPase AAA-type core" evidence="1">
    <location>
        <begin position="150"/>
        <end position="314"/>
    </location>
</feature>
<dbReference type="InterPro" id="IPR027417">
    <property type="entry name" value="P-loop_NTPase"/>
</dbReference>
<dbReference type="GO" id="GO:0005524">
    <property type="term" value="F:ATP binding"/>
    <property type="evidence" value="ECO:0007669"/>
    <property type="project" value="InterPro"/>
</dbReference>
<dbReference type="EMBL" id="PVLR01000024">
    <property type="protein sequence ID" value="PRD68684.1"/>
    <property type="molecule type" value="Genomic_DNA"/>
</dbReference>
<sequence>MLNQLALKGVGPARQLTIDFKPRLNFLTGDNGLGKSFVLDIAWWALTRTWARGVMAAPRQDADDSSIRYSYTGSTGDYAGERLFDHEAQQWSISQGRQAIPGVVIYAGVDGSFSVWDPARNYWKGDKGEAAMPNRPRSFDFSPEEVWNGLLASDGKTQLCNGLLHDWVLWQEAGKPAFDDLVKVLDALSPSGVEKIRPGTPMRVGDSVKDLPSLHMPYGQDVPLIHASAGMRRIAALAYLLVWTWREHQLACERFRVNPAREIIFLIDEIECHLHPQWQRRIVPALLNVMDALTGTREVPVQLLAATHSPLVLASVEPSFDPMSDCIWDFDLIGGEVQAQLYPWSRKGDVNAWLASEVFNLKEPASVQAEEALGLARGFLRTVAMSNQVLSDEQRQQLQDIDVKLRASLSDVDAFWIRWSRFRNQLAGWA</sequence>
<dbReference type="OrthoDB" id="5468457at2"/>
<protein>
    <submittedName>
        <fullName evidence="3">Uncharacterized protein</fullName>
    </submittedName>
</protein>
<dbReference type="PANTHER" id="PTHR43581:SF2">
    <property type="entry name" value="EXCINUCLEASE ATPASE SUBUNIT"/>
    <property type="match status" value="1"/>
</dbReference>
<dbReference type="GO" id="GO:0006302">
    <property type="term" value="P:double-strand break repair"/>
    <property type="evidence" value="ECO:0007669"/>
    <property type="project" value="InterPro"/>
</dbReference>
<accession>A0A2S9KE26</accession>
<proteinExistence type="predicted"/>
<evidence type="ECO:0000313" key="4">
    <source>
        <dbReference type="Proteomes" id="UP000238326"/>
    </source>
</evidence>
<comment type="caution">
    <text evidence="3">The sequence shown here is derived from an EMBL/GenBank/DDBJ whole genome shotgun (WGS) entry which is preliminary data.</text>
</comment>
<dbReference type="Pfam" id="PF13304">
    <property type="entry name" value="AAA_21"/>
    <property type="match status" value="1"/>
</dbReference>
<organism evidence="3 4">
    <name type="scientific">Malikia spinosa</name>
    <dbReference type="NCBI Taxonomy" id="86180"/>
    <lineage>
        <taxon>Bacteria</taxon>
        <taxon>Pseudomonadati</taxon>
        <taxon>Pseudomonadota</taxon>
        <taxon>Betaproteobacteria</taxon>
        <taxon>Burkholderiales</taxon>
        <taxon>Comamonadaceae</taxon>
        <taxon>Malikia</taxon>
    </lineage>
</organism>
<dbReference type="SUPFAM" id="SSF52540">
    <property type="entry name" value="P-loop containing nucleoside triphosphate hydrolases"/>
    <property type="match status" value="1"/>
</dbReference>
<feature type="domain" description="Rad50/SbcC-type AAA" evidence="2">
    <location>
        <begin position="5"/>
        <end position="50"/>
    </location>
</feature>
<evidence type="ECO:0000313" key="3">
    <source>
        <dbReference type="EMBL" id="PRD68684.1"/>
    </source>
</evidence>
<name>A0A2S9KE26_9BURK</name>
<dbReference type="Pfam" id="PF13476">
    <property type="entry name" value="AAA_23"/>
    <property type="match status" value="1"/>
</dbReference>
<dbReference type="InterPro" id="IPR038729">
    <property type="entry name" value="Rad50/SbcC_AAA"/>
</dbReference>
<dbReference type="GO" id="GO:0016887">
    <property type="term" value="F:ATP hydrolysis activity"/>
    <property type="evidence" value="ECO:0007669"/>
    <property type="project" value="InterPro"/>
</dbReference>
<dbReference type="Gene3D" id="3.40.50.300">
    <property type="entry name" value="P-loop containing nucleotide triphosphate hydrolases"/>
    <property type="match status" value="2"/>
</dbReference>
<gene>
    <name evidence="3" type="ORF">C6P61_09230</name>
</gene>
<evidence type="ECO:0000259" key="1">
    <source>
        <dbReference type="Pfam" id="PF13304"/>
    </source>
</evidence>
<keyword evidence="4" id="KW-1185">Reference proteome</keyword>
<evidence type="ECO:0000259" key="2">
    <source>
        <dbReference type="Pfam" id="PF13476"/>
    </source>
</evidence>
<dbReference type="Proteomes" id="UP000238326">
    <property type="component" value="Unassembled WGS sequence"/>
</dbReference>
<dbReference type="PANTHER" id="PTHR43581">
    <property type="entry name" value="ATP/GTP PHOSPHATASE"/>
    <property type="match status" value="1"/>
</dbReference>
<dbReference type="AlphaFoldDB" id="A0A2S9KE26"/>
<dbReference type="InterPro" id="IPR051396">
    <property type="entry name" value="Bact_Antivir_Def_Nuclease"/>
</dbReference>
<dbReference type="RefSeq" id="WP_105729643.1">
    <property type="nucleotide sequence ID" value="NZ_PVLR01000024.1"/>
</dbReference>
<dbReference type="InterPro" id="IPR003959">
    <property type="entry name" value="ATPase_AAA_core"/>
</dbReference>
<reference evidence="3 4" key="1">
    <citation type="submission" date="2018-03" db="EMBL/GenBank/DDBJ databases">
        <title>Comparative genomics illustrates the genes involved in a hyperalkaliphilic mechanisms of Serpentinomonas isolated from highly-alkaline calcium-rich serpentinized springs.</title>
        <authorList>
            <person name="Suzuki S."/>
            <person name="Ishii S."/>
            <person name="Walworth N."/>
            <person name="Bird L."/>
            <person name="Kuenen J.G."/>
            <person name="Nealson K.H."/>
        </authorList>
    </citation>
    <scope>NUCLEOTIDE SEQUENCE [LARGE SCALE GENOMIC DNA]</scope>
    <source>
        <strain evidence="3 4">83</strain>
    </source>
</reference>